<comment type="caution">
    <text evidence="8">The sequence shown here is derived from an EMBL/GenBank/DDBJ whole genome shotgun (WGS) entry which is preliminary data.</text>
</comment>
<evidence type="ECO:0000256" key="1">
    <source>
        <dbReference type="ARBA" id="ARBA00022490"/>
    </source>
</evidence>
<dbReference type="GO" id="GO:0005737">
    <property type="term" value="C:cytoplasm"/>
    <property type="evidence" value="ECO:0007669"/>
    <property type="project" value="UniProtKB-SubCell"/>
</dbReference>
<evidence type="ECO:0000256" key="2">
    <source>
        <dbReference type="ARBA" id="ARBA00022603"/>
    </source>
</evidence>
<evidence type="ECO:0000313" key="9">
    <source>
        <dbReference type="Proteomes" id="UP000642920"/>
    </source>
</evidence>
<dbReference type="InterPro" id="IPR022882">
    <property type="entry name" value="tRNA_adenine-N6_MeTrfase"/>
</dbReference>
<feature type="domain" description="Methyltransferase small" evidence="7">
    <location>
        <begin position="16"/>
        <end position="117"/>
    </location>
</feature>
<dbReference type="InterPro" id="IPR007848">
    <property type="entry name" value="Small_mtfrase_dom"/>
</dbReference>
<evidence type="ECO:0000256" key="6">
    <source>
        <dbReference type="HAMAP-Rule" id="MF_01872"/>
    </source>
</evidence>
<dbReference type="EC" id="2.1.1.223" evidence="6"/>
<dbReference type="InterPro" id="IPR002052">
    <property type="entry name" value="DNA_methylase_N6_adenine_CS"/>
</dbReference>
<dbReference type="Pfam" id="PF05175">
    <property type="entry name" value="MTS"/>
    <property type="match status" value="1"/>
</dbReference>
<comment type="subcellular location">
    <subcellularLocation>
        <location evidence="6">Cytoplasm</location>
    </subcellularLocation>
</comment>
<name>A0A937DKQ4_9BACT</name>
<comment type="function">
    <text evidence="6">Specifically methylates the adenine in position 37 of tRNA(1)(Val) (anticodon cmo5UAC).</text>
</comment>
<dbReference type="InterPro" id="IPR050210">
    <property type="entry name" value="tRNA_Adenine-N(6)_MTase"/>
</dbReference>
<dbReference type="AlphaFoldDB" id="A0A937DKQ4"/>
<dbReference type="EMBL" id="JAERQG010000004">
    <property type="protein sequence ID" value="MBL0766476.1"/>
    <property type="molecule type" value="Genomic_DNA"/>
</dbReference>
<keyword evidence="9" id="KW-1185">Reference proteome</keyword>
<keyword evidence="2 6" id="KW-0489">Methyltransferase</keyword>
<comment type="catalytic activity">
    <reaction evidence="6">
        <text>adenosine(37) in tRNA1(Val) + S-adenosyl-L-methionine = N(6)-methyladenosine(37) in tRNA1(Val) + S-adenosyl-L-homocysteine + H(+)</text>
        <dbReference type="Rhea" id="RHEA:43160"/>
        <dbReference type="Rhea" id="RHEA-COMP:10369"/>
        <dbReference type="Rhea" id="RHEA-COMP:10370"/>
        <dbReference type="ChEBI" id="CHEBI:15378"/>
        <dbReference type="ChEBI" id="CHEBI:57856"/>
        <dbReference type="ChEBI" id="CHEBI:59789"/>
        <dbReference type="ChEBI" id="CHEBI:74411"/>
        <dbReference type="ChEBI" id="CHEBI:74449"/>
        <dbReference type="EC" id="2.1.1.223"/>
    </reaction>
</comment>
<comment type="similarity">
    <text evidence="6">Belongs to the methyltransferase superfamily. tRNA (adenine-N(6)-)-methyltransferase family.</text>
</comment>
<reference evidence="8" key="1">
    <citation type="submission" date="2021-01" db="EMBL/GenBank/DDBJ databases">
        <title>Marivirga sp. nov., isolated from intertidal surface sediments.</title>
        <authorList>
            <person name="Zhang M."/>
        </authorList>
    </citation>
    <scope>NUCLEOTIDE SEQUENCE</scope>
    <source>
        <strain evidence="8">SM1354</strain>
    </source>
</reference>
<protein>
    <recommendedName>
        <fullName evidence="6">tRNA1(Val) (adenine(37)-N6)-methyltransferase</fullName>
        <ecNumber evidence="6">2.1.1.223</ecNumber>
    </recommendedName>
    <alternativeName>
        <fullName evidence="6">tRNA m6A37 methyltransferase</fullName>
    </alternativeName>
</protein>
<dbReference type="Proteomes" id="UP000642920">
    <property type="component" value="Unassembled WGS sequence"/>
</dbReference>
<dbReference type="GO" id="GO:0032259">
    <property type="term" value="P:methylation"/>
    <property type="evidence" value="ECO:0007669"/>
    <property type="project" value="UniProtKB-KW"/>
</dbReference>
<dbReference type="PROSITE" id="PS00092">
    <property type="entry name" value="N6_MTASE"/>
    <property type="match status" value="1"/>
</dbReference>
<dbReference type="SUPFAM" id="SSF53335">
    <property type="entry name" value="S-adenosyl-L-methionine-dependent methyltransferases"/>
    <property type="match status" value="1"/>
</dbReference>
<gene>
    <name evidence="8" type="ORF">JKP34_14510</name>
</gene>
<dbReference type="CDD" id="cd02440">
    <property type="entry name" value="AdoMet_MTases"/>
    <property type="match status" value="1"/>
</dbReference>
<dbReference type="PANTHER" id="PTHR47739:SF1">
    <property type="entry name" value="TRNA1(VAL) (ADENINE(37)-N6)-METHYLTRANSFERASE"/>
    <property type="match status" value="1"/>
</dbReference>
<sequence>MIFQFKQFAVRQQKSAAKITTDATIFAAELSASAAHRGFLEIGTGTGVLTLMLAQRFDQANIDAVEIEENAFQEAQSNFTNSPFADRLNIHHSAIQQFYPEDKYDVIFSNPPFFNNNLQSAINPDKNTAYHTNSLSFYELATSIERLLKEDGEASVMLPVYESELFEKEMTKIAFFVKEIIFIKHNENKAPLRKILKFVRAAIKNPQTKTVTVRNADNSFSDDYRSLMTPFLTIF</sequence>
<keyword evidence="3 6" id="KW-0808">Transferase</keyword>
<dbReference type="InterPro" id="IPR029063">
    <property type="entry name" value="SAM-dependent_MTases_sf"/>
</dbReference>
<keyword evidence="1 6" id="KW-0963">Cytoplasm</keyword>
<dbReference type="GO" id="GO:0008033">
    <property type="term" value="P:tRNA processing"/>
    <property type="evidence" value="ECO:0007669"/>
    <property type="project" value="UniProtKB-UniRule"/>
</dbReference>
<evidence type="ECO:0000313" key="8">
    <source>
        <dbReference type="EMBL" id="MBL0766476.1"/>
    </source>
</evidence>
<accession>A0A937DKQ4</accession>
<organism evidence="8 9">
    <name type="scientific">Marivirga atlantica</name>
    <dbReference type="NCBI Taxonomy" id="1548457"/>
    <lineage>
        <taxon>Bacteria</taxon>
        <taxon>Pseudomonadati</taxon>
        <taxon>Bacteroidota</taxon>
        <taxon>Cytophagia</taxon>
        <taxon>Cytophagales</taxon>
        <taxon>Marivirgaceae</taxon>
        <taxon>Marivirga</taxon>
    </lineage>
</organism>
<dbReference type="GO" id="GO:0003676">
    <property type="term" value="F:nucleic acid binding"/>
    <property type="evidence" value="ECO:0007669"/>
    <property type="project" value="InterPro"/>
</dbReference>
<proteinExistence type="inferred from homology"/>
<evidence type="ECO:0000256" key="4">
    <source>
        <dbReference type="ARBA" id="ARBA00022691"/>
    </source>
</evidence>
<dbReference type="Gene3D" id="3.40.50.150">
    <property type="entry name" value="Vaccinia Virus protein VP39"/>
    <property type="match status" value="1"/>
</dbReference>
<dbReference type="HAMAP" id="MF_01872">
    <property type="entry name" value="tRNA_methyltr_YfiC"/>
    <property type="match status" value="1"/>
</dbReference>
<keyword evidence="4 6" id="KW-0949">S-adenosyl-L-methionine</keyword>
<dbReference type="GO" id="GO:0016430">
    <property type="term" value="F:tRNA (adenine-N6)-methyltransferase activity"/>
    <property type="evidence" value="ECO:0007669"/>
    <property type="project" value="UniProtKB-UniRule"/>
</dbReference>
<dbReference type="PANTHER" id="PTHR47739">
    <property type="entry name" value="TRNA1(VAL) (ADENINE(37)-N6)-METHYLTRANSFERASE"/>
    <property type="match status" value="1"/>
</dbReference>
<evidence type="ECO:0000256" key="5">
    <source>
        <dbReference type="ARBA" id="ARBA00022694"/>
    </source>
</evidence>
<dbReference type="RefSeq" id="WP_201923039.1">
    <property type="nucleotide sequence ID" value="NZ_JAERQG010000004.1"/>
</dbReference>
<keyword evidence="5 6" id="KW-0819">tRNA processing</keyword>
<evidence type="ECO:0000256" key="3">
    <source>
        <dbReference type="ARBA" id="ARBA00022679"/>
    </source>
</evidence>
<evidence type="ECO:0000259" key="7">
    <source>
        <dbReference type="Pfam" id="PF05175"/>
    </source>
</evidence>